<feature type="domain" description="Phospholipid/glycerol acyltransferase" evidence="3">
    <location>
        <begin position="34"/>
        <end position="153"/>
    </location>
</feature>
<organism evidence="4 5">
    <name type="scientific">Streptomyces gamaensis</name>
    <dbReference type="NCBI Taxonomy" id="1763542"/>
    <lineage>
        <taxon>Bacteria</taxon>
        <taxon>Bacillati</taxon>
        <taxon>Actinomycetota</taxon>
        <taxon>Actinomycetes</taxon>
        <taxon>Kitasatosporales</taxon>
        <taxon>Streptomycetaceae</taxon>
        <taxon>Streptomyces</taxon>
    </lineage>
</organism>
<sequence length="229" mass="24292">MFHSLVRSVAVPAVRLLCRPVVEGAVNVPRRGRVILAGNHLSFIDSVVINLVAPRPVAFLAKADYFRGRGVKGRAVRGFFGAFGAVPVERGGGRSALGSLEVARQVLDGEGVFGIYPEGTRSLDGRLYRGRTGVAWLALSSGAPVVPVALSGTERLQPVGRRVPRPHRVTVRFGKPLHFSERYDGVCTGAARRAVTDEIMRAIGELSGQERVASYNELPSGAAAGAGRG</sequence>
<dbReference type="RefSeq" id="WP_390315827.1">
    <property type="nucleotide sequence ID" value="NZ_JBHSPB010000005.1"/>
</dbReference>
<evidence type="ECO:0000256" key="1">
    <source>
        <dbReference type="ARBA" id="ARBA00022679"/>
    </source>
</evidence>
<evidence type="ECO:0000313" key="4">
    <source>
        <dbReference type="EMBL" id="MFC5720670.1"/>
    </source>
</evidence>
<evidence type="ECO:0000256" key="2">
    <source>
        <dbReference type="ARBA" id="ARBA00023315"/>
    </source>
</evidence>
<keyword evidence="2 4" id="KW-0012">Acyltransferase</keyword>
<proteinExistence type="predicted"/>
<dbReference type="GO" id="GO:0016746">
    <property type="term" value="F:acyltransferase activity"/>
    <property type="evidence" value="ECO:0007669"/>
    <property type="project" value="UniProtKB-KW"/>
</dbReference>
<keyword evidence="1" id="KW-0808">Transferase</keyword>
<keyword evidence="5" id="KW-1185">Reference proteome</keyword>
<dbReference type="CDD" id="cd07989">
    <property type="entry name" value="LPLAT_AGPAT-like"/>
    <property type="match status" value="1"/>
</dbReference>
<evidence type="ECO:0000313" key="5">
    <source>
        <dbReference type="Proteomes" id="UP001596083"/>
    </source>
</evidence>
<dbReference type="PANTHER" id="PTHR10434">
    <property type="entry name" value="1-ACYL-SN-GLYCEROL-3-PHOSPHATE ACYLTRANSFERASE"/>
    <property type="match status" value="1"/>
</dbReference>
<reference evidence="5" key="1">
    <citation type="journal article" date="2019" name="Int. J. Syst. Evol. Microbiol.">
        <title>The Global Catalogue of Microorganisms (GCM) 10K type strain sequencing project: providing services to taxonomists for standard genome sequencing and annotation.</title>
        <authorList>
            <consortium name="The Broad Institute Genomics Platform"/>
            <consortium name="The Broad Institute Genome Sequencing Center for Infectious Disease"/>
            <person name="Wu L."/>
            <person name="Ma J."/>
        </authorList>
    </citation>
    <scope>NUCLEOTIDE SEQUENCE [LARGE SCALE GENOMIC DNA]</scope>
    <source>
        <strain evidence="5">CGMCC 4.7304</strain>
    </source>
</reference>
<dbReference type="SUPFAM" id="SSF69593">
    <property type="entry name" value="Glycerol-3-phosphate (1)-acyltransferase"/>
    <property type="match status" value="1"/>
</dbReference>
<evidence type="ECO:0000259" key="3">
    <source>
        <dbReference type="SMART" id="SM00563"/>
    </source>
</evidence>
<dbReference type="Proteomes" id="UP001596083">
    <property type="component" value="Unassembled WGS sequence"/>
</dbReference>
<gene>
    <name evidence="4" type="ORF">ACFP1Z_10895</name>
</gene>
<dbReference type="InterPro" id="IPR002123">
    <property type="entry name" value="Plipid/glycerol_acylTrfase"/>
</dbReference>
<dbReference type="SMART" id="SM00563">
    <property type="entry name" value="PlsC"/>
    <property type="match status" value="1"/>
</dbReference>
<dbReference type="EMBL" id="JBHSPB010000005">
    <property type="protein sequence ID" value="MFC5720670.1"/>
    <property type="molecule type" value="Genomic_DNA"/>
</dbReference>
<dbReference type="PANTHER" id="PTHR10434:SF11">
    <property type="entry name" value="1-ACYL-SN-GLYCEROL-3-PHOSPHATE ACYLTRANSFERASE"/>
    <property type="match status" value="1"/>
</dbReference>
<accession>A0ABW0Z213</accession>
<dbReference type="Pfam" id="PF01553">
    <property type="entry name" value="Acyltransferase"/>
    <property type="match status" value="1"/>
</dbReference>
<comment type="caution">
    <text evidence="4">The sequence shown here is derived from an EMBL/GenBank/DDBJ whole genome shotgun (WGS) entry which is preliminary data.</text>
</comment>
<protein>
    <submittedName>
        <fullName evidence="4">Lysophospholipid acyltransferase family protein</fullName>
    </submittedName>
</protein>
<name>A0ABW0Z213_9ACTN</name>